<accession>A0A381E0F9</accession>
<dbReference type="SUPFAM" id="SSF48452">
    <property type="entry name" value="TPR-like"/>
    <property type="match status" value="1"/>
</dbReference>
<sequence length="150" mass="16882">MKELDDAIYEQIRELCAGGDALEDGEYYEEALACYWKAWALLPPPAHDWDAATWILGAIGDAEFLRGNYAAARDALQDAVVYCPDGLGNPFLHMRLGEAQYELGNRERAADELIRAYAMGDPDLWADEDPKYLDYLATVCADIENYSRLH</sequence>
<gene>
    <name evidence="1" type="ORF">NCTC13294_00443</name>
</gene>
<proteinExistence type="predicted"/>
<dbReference type="RefSeq" id="WP_115610736.1">
    <property type="nucleotide sequence ID" value="NZ_JBHLZC010000001.1"/>
</dbReference>
<name>A0A381E0F9_9GAMM</name>
<dbReference type="InterPro" id="IPR011990">
    <property type="entry name" value="TPR-like_helical_dom_sf"/>
</dbReference>
<dbReference type="Gene3D" id="1.25.40.10">
    <property type="entry name" value="Tetratricopeptide repeat domain"/>
    <property type="match status" value="1"/>
</dbReference>
<keyword evidence="2" id="KW-1185">Reference proteome</keyword>
<dbReference type="Proteomes" id="UP000254572">
    <property type="component" value="Unassembled WGS sequence"/>
</dbReference>
<evidence type="ECO:0000313" key="1">
    <source>
        <dbReference type="EMBL" id="SUX19156.1"/>
    </source>
</evidence>
<dbReference type="EMBL" id="UFUW01000001">
    <property type="protein sequence ID" value="SUX19156.1"/>
    <property type="molecule type" value="Genomic_DNA"/>
</dbReference>
<protein>
    <submittedName>
        <fullName evidence="1">Tetratricopeptide repeat</fullName>
    </submittedName>
</protein>
<evidence type="ECO:0000313" key="2">
    <source>
        <dbReference type="Proteomes" id="UP000254572"/>
    </source>
</evidence>
<dbReference type="AlphaFoldDB" id="A0A381E0F9"/>
<reference evidence="1 2" key="1">
    <citation type="submission" date="2018-06" db="EMBL/GenBank/DDBJ databases">
        <authorList>
            <consortium name="Pathogen Informatics"/>
            <person name="Doyle S."/>
        </authorList>
    </citation>
    <scope>NUCLEOTIDE SEQUENCE [LARGE SCALE GENOMIC DNA]</scope>
    <source>
        <strain evidence="1 2">NCTC13294</strain>
    </source>
</reference>
<organism evidence="1 2">
    <name type="scientific">Cardiobacterium valvarum</name>
    <dbReference type="NCBI Taxonomy" id="194702"/>
    <lineage>
        <taxon>Bacteria</taxon>
        <taxon>Pseudomonadati</taxon>
        <taxon>Pseudomonadota</taxon>
        <taxon>Gammaproteobacteria</taxon>
        <taxon>Cardiobacteriales</taxon>
        <taxon>Cardiobacteriaceae</taxon>
        <taxon>Cardiobacterium</taxon>
    </lineage>
</organism>
<dbReference type="OrthoDB" id="1551390at2"/>